<reference evidence="7" key="1">
    <citation type="journal article" date="2021" name="PeerJ">
        <title>Extensive microbial diversity within the chicken gut microbiome revealed by metagenomics and culture.</title>
        <authorList>
            <person name="Gilroy R."/>
            <person name="Ravi A."/>
            <person name="Getino M."/>
            <person name="Pursley I."/>
            <person name="Horton D.L."/>
            <person name="Alikhan N.F."/>
            <person name="Baker D."/>
            <person name="Gharbi K."/>
            <person name="Hall N."/>
            <person name="Watson M."/>
            <person name="Adriaenssens E.M."/>
            <person name="Foster-Nyarko E."/>
            <person name="Jarju S."/>
            <person name="Secka A."/>
            <person name="Antonio M."/>
            <person name="Oren A."/>
            <person name="Chaudhuri R.R."/>
            <person name="La Ragione R."/>
            <person name="Hildebrand F."/>
            <person name="Pallen M.J."/>
        </authorList>
    </citation>
    <scope>NUCLEOTIDE SEQUENCE</scope>
    <source>
        <strain evidence="7">ChiW7-2402</strain>
    </source>
</reference>
<reference evidence="7" key="2">
    <citation type="submission" date="2021-04" db="EMBL/GenBank/DDBJ databases">
        <authorList>
            <person name="Gilroy R."/>
        </authorList>
    </citation>
    <scope>NUCLEOTIDE SEQUENCE</scope>
    <source>
        <strain evidence="7">ChiW7-2402</strain>
    </source>
</reference>
<dbReference type="AlphaFoldDB" id="A0A9D2G477"/>
<evidence type="ECO:0000256" key="1">
    <source>
        <dbReference type="ARBA" id="ARBA00004496"/>
    </source>
</evidence>
<gene>
    <name evidence="7" type="ORF">H9964_00605</name>
</gene>
<keyword evidence="4" id="KW-0067">ATP-binding</keyword>
<dbReference type="PANTHER" id="PTHR42749:SF1">
    <property type="entry name" value="CELL SHAPE-DETERMINING PROTEIN MREB"/>
    <property type="match status" value="1"/>
</dbReference>
<evidence type="ECO:0000256" key="2">
    <source>
        <dbReference type="ARBA" id="ARBA00022490"/>
    </source>
</evidence>
<comment type="subcellular location">
    <subcellularLocation>
        <location evidence="1">Cytoplasm</location>
    </subcellularLocation>
</comment>
<dbReference type="InterPro" id="IPR043129">
    <property type="entry name" value="ATPase_NBD"/>
</dbReference>
<comment type="caution">
    <text evidence="7">The sequence shown here is derived from an EMBL/GenBank/DDBJ whole genome shotgun (WGS) entry which is preliminary data.</text>
</comment>
<dbReference type="Proteomes" id="UP000824102">
    <property type="component" value="Unassembled WGS sequence"/>
</dbReference>
<comment type="similarity">
    <text evidence="6">Belongs to the FtsA/MreB family.</text>
</comment>
<dbReference type="GO" id="GO:0000902">
    <property type="term" value="P:cell morphogenesis"/>
    <property type="evidence" value="ECO:0007669"/>
    <property type="project" value="InterPro"/>
</dbReference>
<dbReference type="InterPro" id="IPR056546">
    <property type="entry name" value="MreB_MamK-like"/>
</dbReference>
<keyword evidence="2" id="KW-0963">Cytoplasm</keyword>
<dbReference type="Pfam" id="PF06723">
    <property type="entry name" value="MreB_Mbl"/>
    <property type="match status" value="1"/>
</dbReference>
<dbReference type="PRINTS" id="PR01652">
    <property type="entry name" value="SHAPEPROTEIN"/>
</dbReference>
<name>A0A9D2G477_9FIRM</name>
<organism evidence="7 8">
    <name type="scientific">Candidatus Gallimonas intestinavium</name>
    <dbReference type="NCBI Taxonomy" id="2838603"/>
    <lineage>
        <taxon>Bacteria</taxon>
        <taxon>Bacillati</taxon>
        <taxon>Bacillota</taxon>
        <taxon>Clostridia</taxon>
        <taxon>Candidatus Gallimonas</taxon>
    </lineage>
</organism>
<dbReference type="SUPFAM" id="SSF53067">
    <property type="entry name" value="Actin-like ATPase domain"/>
    <property type="match status" value="2"/>
</dbReference>
<protein>
    <submittedName>
        <fullName evidence="7">Rod shape-determining protein</fullName>
    </submittedName>
</protein>
<dbReference type="Gene3D" id="3.30.420.40">
    <property type="match status" value="2"/>
</dbReference>
<evidence type="ECO:0000256" key="5">
    <source>
        <dbReference type="ARBA" id="ARBA00022960"/>
    </source>
</evidence>
<proteinExistence type="inferred from homology"/>
<evidence type="ECO:0000256" key="6">
    <source>
        <dbReference type="ARBA" id="ARBA00023458"/>
    </source>
</evidence>
<sequence length="328" mass="34849">MIKLAIDFGTSVTKIYKLGSGIVLAEATCVTVQKDTGEIRAFGNEAKRLLGKTAEQTDVCFPVYEGEIVSERLAGALLEYFLRKVVKRGASVEALFCVPCGYKVESREKVYRVAKAAGIGRVNFAETPFLSVLGQDVPLSESNPVFAIDIGAGVTSIAAFSLDGIIAGLSMNVGGSNMDVHIIDHIADTFSLKIGSLTSEKLKNTVGSLIEDDNQSTIINGRDIKSGRPRSVSVSSADIVFPIKVYIDKIAEYADLVLKKLPAEVSAAMLKNGLYLSGGVCNIAGLAEYMSGKLQMEAHLSGDPQMAVVLGGGRAVGNAALLRRIRLE</sequence>
<dbReference type="GO" id="GO:0005737">
    <property type="term" value="C:cytoplasm"/>
    <property type="evidence" value="ECO:0007669"/>
    <property type="project" value="UniProtKB-SubCell"/>
</dbReference>
<keyword evidence="5" id="KW-0133">Cell shape</keyword>
<dbReference type="InterPro" id="IPR004753">
    <property type="entry name" value="MreB"/>
</dbReference>
<evidence type="ECO:0000313" key="7">
    <source>
        <dbReference type="EMBL" id="HIZ72060.1"/>
    </source>
</evidence>
<dbReference type="PANTHER" id="PTHR42749">
    <property type="entry name" value="CELL SHAPE-DETERMINING PROTEIN MREB"/>
    <property type="match status" value="1"/>
</dbReference>
<evidence type="ECO:0000256" key="3">
    <source>
        <dbReference type="ARBA" id="ARBA00022741"/>
    </source>
</evidence>
<dbReference type="GO" id="GO:0005524">
    <property type="term" value="F:ATP binding"/>
    <property type="evidence" value="ECO:0007669"/>
    <property type="project" value="UniProtKB-KW"/>
</dbReference>
<dbReference type="EMBL" id="DXBB01000008">
    <property type="protein sequence ID" value="HIZ72060.1"/>
    <property type="molecule type" value="Genomic_DNA"/>
</dbReference>
<accession>A0A9D2G477</accession>
<dbReference type="GO" id="GO:0008360">
    <property type="term" value="P:regulation of cell shape"/>
    <property type="evidence" value="ECO:0007669"/>
    <property type="project" value="UniProtKB-KW"/>
</dbReference>
<keyword evidence="3" id="KW-0547">Nucleotide-binding</keyword>
<evidence type="ECO:0000313" key="8">
    <source>
        <dbReference type="Proteomes" id="UP000824102"/>
    </source>
</evidence>
<evidence type="ECO:0000256" key="4">
    <source>
        <dbReference type="ARBA" id="ARBA00022840"/>
    </source>
</evidence>